<dbReference type="Proteomes" id="UP000285908">
    <property type="component" value="Unassembled WGS sequence"/>
</dbReference>
<dbReference type="InterPro" id="IPR012334">
    <property type="entry name" value="Pectin_lyas_fold"/>
</dbReference>
<dbReference type="Pfam" id="PF12708">
    <property type="entry name" value="Pect-lyase_RHGA_epim"/>
    <property type="match status" value="1"/>
</dbReference>
<evidence type="ECO:0000313" key="3">
    <source>
        <dbReference type="Proteomes" id="UP000285908"/>
    </source>
</evidence>
<dbReference type="RefSeq" id="WP_127906423.1">
    <property type="nucleotide sequence ID" value="NZ_RQXX01000003.1"/>
</dbReference>
<proteinExistence type="predicted"/>
<dbReference type="SUPFAM" id="SSF51126">
    <property type="entry name" value="Pectin lyase-like"/>
    <property type="match status" value="1"/>
</dbReference>
<evidence type="ECO:0000259" key="1">
    <source>
        <dbReference type="Pfam" id="PF12708"/>
    </source>
</evidence>
<gene>
    <name evidence="2" type="ORF">EKE94_09720</name>
</gene>
<sequence>MNKAITDGLELMPPPFANGLDVFSRGNGTPGTATYDTAASAAYVPADQDFGGCLELVKTDSVQRLRYTGETPILPGTYLRVRTRVKAISGNLPSVRIAGWAGGAGGAHVGGLTETGPSVALTSYGEVVEVSAIIGVGNRGGVDMVWGRQPLYGHFGLDLTGPTGGVVRIDDLVIEDITTAFLPEMLDFVDVRDYGARGNGSTDDSAAVEAADAAADGRALVFPEGVFRLDRDVTLESPARFVGRVEMPAARRLVLRRNFDFPSYAAAFGDEETGLKKALQALFNNVDHDSLDLGGRQIEIDAPIDVAAVVGSPRSFEIRRVVRNGQLKARDGAAWGVSTVTRSARYNRSSPNVLTNVASVGGIEVGARVSGQGVGREVYVRAKNAAAGTVTLSQPLYAAASTQDYGFTRFRYLLDFSGFEVLSKFLLTDIEFQLNGVASGILLAPQGKTFQVRDCVFNKPRHRGITSHASGCQNLQVDRTEFISNEQGVRSTQRQSVAINVNENDPKIRDNRFARMGISMVLAGAGNSITGNHWFQGDSFDNSPRQAGLLLTRTNCKTFITGNYIDNNIVEWSNEHDATPDQGNDFSFGALTITGNIFTANDVARSFSWLVIRPRGQGHFVQGLSVTGNVFRTLNGAIARVDRVNAADGALDMSRSRLIEFRGNTFNGVDQETVNPVTLEFTQTTPQGTWTLTPGAWLPFDGWTRTVEALTPQGRLRNSANVAQYVMPGIDVMQGAGNDQVRLQFPEATKGKVQLTVRMDRPY</sequence>
<dbReference type="AlphaFoldDB" id="A0A438AGD4"/>
<dbReference type="InterPro" id="IPR011050">
    <property type="entry name" value="Pectin_lyase_fold/virulence"/>
</dbReference>
<protein>
    <submittedName>
        <fullName evidence="2">Right-handed parallel beta-helix repeat-containing protein</fullName>
    </submittedName>
</protein>
<dbReference type="OrthoDB" id="7749009at2"/>
<accession>A0A438AGD4</accession>
<feature type="domain" description="Rhamnogalacturonase A/B/Epimerase-like pectate lyase" evidence="1">
    <location>
        <begin position="188"/>
        <end position="245"/>
    </location>
</feature>
<dbReference type="InterPro" id="IPR024535">
    <property type="entry name" value="RHGA/B-epi-like_pectate_lyase"/>
</dbReference>
<keyword evidence="3" id="KW-1185">Reference proteome</keyword>
<evidence type="ECO:0000313" key="2">
    <source>
        <dbReference type="EMBL" id="RVV97758.1"/>
    </source>
</evidence>
<comment type="caution">
    <text evidence="2">The sequence shown here is derived from an EMBL/GenBank/DDBJ whole genome shotgun (WGS) entry which is preliminary data.</text>
</comment>
<name>A0A438AGD4_9RHOB</name>
<dbReference type="EMBL" id="RQXX01000003">
    <property type="protein sequence ID" value="RVV97758.1"/>
    <property type="molecule type" value="Genomic_DNA"/>
</dbReference>
<dbReference type="Gene3D" id="2.160.20.10">
    <property type="entry name" value="Single-stranded right-handed beta-helix, Pectin lyase-like"/>
    <property type="match status" value="2"/>
</dbReference>
<reference evidence="2 3" key="1">
    <citation type="submission" date="2018-11" db="EMBL/GenBank/DDBJ databases">
        <title>Mesobaculum littorinae gen. nov., sp. nov., isolated from Littorina scabra that represents a novel genus of the order Rhodobacteraceae.</title>
        <authorList>
            <person name="Li F."/>
        </authorList>
    </citation>
    <scope>NUCLEOTIDE SEQUENCE [LARGE SCALE GENOMIC DNA]</scope>
    <source>
        <strain evidence="2 3">M0103</strain>
    </source>
</reference>
<organism evidence="2 3">
    <name type="scientific">Mesobaculum littorinae</name>
    <dbReference type="NCBI Taxonomy" id="2486419"/>
    <lineage>
        <taxon>Bacteria</taxon>
        <taxon>Pseudomonadati</taxon>
        <taxon>Pseudomonadota</taxon>
        <taxon>Alphaproteobacteria</taxon>
        <taxon>Rhodobacterales</taxon>
        <taxon>Roseobacteraceae</taxon>
        <taxon>Mesobaculum</taxon>
    </lineage>
</organism>